<dbReference type="Pfam" id="PF00754">
    <property type="entry name" value="F5_F8_type_C"/>
    <property type="match status" value="1"/>
</dbReference>
<evidence type="ECO:0000313" key="1">
    <source>
        <dbReference type="EMBL" id="CAB4019949.1"/>
    </source>
</evidence>
<dbReference type="EMBL" id="CACRXK020010705">
    <property type="protein sequence ID" value="CAB4019949.1"/>
    <property type="molecule type" value="Genomic_DNA"/>
</dbReference>
<name>A0A7D9F1D6_PARCT</name>
<protein>
    <submittedName>
        <fullName evidence="1">Uncharacterized protein</fullName>
    </submittedName>
</protein>
<proteinExistence type="predicted"/>
<dbReference type="PANTHER" id="PTHR24543:SF291">
    <property type="entry name" value="SMOKE ALARM, ISOFORM D"/>
    <property type="match status" value="1"/>
</dbReference>
<organism evidence="1 2">
    <name type="scientific">Paramuricea clavata</name>
    <name type="common">Red gorgonian</name>
    <name type="synonym">Violescent sea-whip</name>
    <dbReference type="NCBI Taxonomy" id="317549"/>
    <lineage>
        <taxon>Eukaryota</taxon>
        <taxon>Metazoa</taxon>
        <taxon>Cnidaria</taxon>
        <taxon>Anthozoa</taxon>
        <taxon>Octocorallia</taxon>
        <taxon>Malacalcyonacea</taxon>
        <taxon>Plexauridae</taxon>
        <taxon>Paramuricea</taxon>
    </lineage>
</organism>
<dbReference type="OrthoDB" id="6049633at2759"/>
<evidence type="ECO:0000313" key="2">
    <source>
        <dbReference type="Proteomes" id="UP001152795"/>
    </source>
</evidence>
<dbReference type="PROSITE" id="PS50022">
    <property type="entry name" value="FA58C_3"/>
    <property type="match status" value="1"/>
</dbReference>
<keyword evidence="2" id="KW-1185">Reference proteome</keyword>
<sequence>MFALTFFAVFVLFANEGKTLNAEGICCEEIESLLKNKTTAYQTVCLGRESRLSRNCCRNIKIEIEKYRYAYKTLCPTIAKLVTTPTITPSTTTATTTAVTSSPSTEPPVIRCKTPLGIENGNISDVAMTSSTILDAISLPHFARLRNQLGGCAWIPAKNADRNSFWLQVDLGSLTNVSAVASQGSCSSDQWTKSYVIM</sequence>
<dbReference type="SUPFAM" id="SSF49785">
    <property type="entry name" value="Galactose-binding domain-like"/>
    <property type="match status" value="1"/>
</dbReference>
<gene>
    <name evidence="1" type="ORF">PACLA_8A055520</name>
</gene>
<accession>A0A7D9F1D6</accession>
<dbReference type="AlphaFoldDB" id="A0A7D9F1D6"/>
<dbReference type="Gene3D" id="2.60.120.260">
    <property type="entry name" value="Galactose-binding domain-like"/>
    <property type="match status" value="1"/>
</dbReference>
<comment type="caution">
    <text evidence="1">The sequence shown here is derived from an EMBL/GenBank/DDBJ whole genome shotgun (WGS) entry which is preliminary data.</text>
</comment>
<dbReference type="InterPro" id="IPR000421">
    <property type="entry name" value="FA58C"/>
</dbReference>
<dbReference type="InterPro" id="IPR008979">
    <property type="entry name" value="Galactose-bd-like_sf"/>
</dbReference>
<dbReference type="PANTHER" id="PTHR24543">
    <property type="entry name" value="MULTICOPPER OXIDASE-RELATED"/>
    <property type="match status" value="1"/>
</dbReference>
<reference evidence="1" key="1">
    <citation type="submission" date="2020-04" db="EMBL/GenBank/DDBJ databases">
        <authorList>
            <person name="Alioto T."/>
            <person name="Alioto T."/>
            <person name="Gomez Garrido J."/>
        </authorList>
    </citation>
    <scope>NUCLEOTIDE SEQUENCE</scope>
    <source>
        <strain evidence="1">A484AB</strain>
    </source>
</reference>
<dbReference type="Proteomes" id="UP001152795">
    <property type="component" value="Unassembled WGS sequence"/>
</dbReference>